<keyword evidence="2" id="KW-0813">Transport</keyword>
<keyword evidence="6" id="KW-0630">Potassium</keyword>
<comment type="subcellular location">
    <subcellularLocation>
        <location evidence="1">Membrane</location>
        <topology evidence="1">Multi-pass membrane protein</topology>
    </subcellularLocation>
</comment>
<organism evidence="12 13">
    <name type="scientific">Caerostris darwini</name>
    <dbReference type="NCBI Taxonomy" id="1538125"/>
    <lineage>
        <taxon>Eukaryota</taxon>
        <taxon>Metazoa</taxon>
        <taxon>Ecdysozoa</taxon>
        <taxon>Arthropoda</taxon>
        <taxon>Chelicerata</taxon>
        <taxon>Arachnida</taxon>
        <taxon>Araneae</taxon>
        <taxon>Araneomorphae</taxon>
        <taxon>Entelegynae</taxon>
        <taxon>Araneoidea</taxon>
        <taxon>Araneidae</taxon>
        <taxon>Caerostris</taxon>
    </lineage>
</organism>
<comment type="caution">
    <text evidence="12">The sequence shown here is derived from an EMBL/GenBank/DDBJ whole genome shotgun (WGS) entry which is preliminary data.</text>
</comment>
<sequence length="229" mass="25776">MANPIARSYAVPHEAFLDAISWFPLVYWMQGSIDNLDDLLRSGINLADSVVVVNKESTNSAEEDFLADCNTIVAVQTMFKMFPSVRIITELSQSSNMRFMQFRANDTYALHLSKMEKSERDRGSHISYMFRLPFAAGSVFSASMLDTLLYQAFVKEYMITFVRLLLGIDQAPGSGFLSSMKITKEDMWIRTYGRLYQKLCSSTCEIPIGIYRTQMAGPCEASTVGIVLS</sequence>
<dbReference type="InterPro" id="IPR003148">
    <property type="entry name" value="RCK_N"/>
</dbReference>
<keyword evidence="9" id="KW-0472">Membrane</keyword>
<dbReference type="GO" id="GO:0005228">
    <property type="term" value="F:intracellular sodium-activated potassium channel activity"/>
    <property type="evidence" value="ECO:0007669"/>
    <property type="project" value="TreeGrafter"/>
</dbReference>
<evidence type="ECO:0000256" key="6">
    <source>
        <dbReference type="ARBA" id="ARBA00022958"/>
    </source>
</evidence>
<evidence type="ECO:0000256" key="7">
    <source>
        <dbReference type="ARBA" id="ARBA00022989"/>
    </source>
</evidence>
<dbReference type="GO" id="GO:0015271">
    <property type="term" value="F:outward rectifier potassium channel activity"/>
    <property type="evidence" value="ECO:0007669"/>
    <property type="project" value="TreeGrafter"/>
</dbReference>
<protein>
    <submittedName>
        <fullName evidence="12">Potassium channel subfamily T member 2</fullName>
    </submittedName>
</protein>
<evidence type="ECO:0000256" key="5">
    <source>
        <dbReference type="ARBA" id="ARBA00022826"/>
    </source>
</evidence>
<keyword evidence="5" id="KW-0631">Potassium channel</keyword>
<evidence type="ECO:0000256" key="1">
    <source>
        <dbReference type="ARBA" id="ARBA00004141"/>
    </source>
</evidence>
<dbReference type="Gene3D" id="3.40.50.720">
    <property type="entry name" value="NAD(P)-binding Rossmann-like Domain"/>
    <property type="match status" value="1"/>
</dbReference>
<evidence type="ECO:0000256" key="10">
    <source>
        <dbReference type="ARBA" id="ARBA00023303"/>
    </source>
</evidence>
<dbReference type="Proteomes" id="UP001054837">
    <property type="component" value="Unassembled WGS sequence"/>
</dbReference>
<proteinExistence type="predicted"/>
<dbReference type="FunFam" id="3.40.50.720:FF:000034">
    <property type="entry name" value="Potassium channel subfamily T member 1"/>
    <property type="match status" value="1"/>
</dbReference>
<evidence type="ECO:0000256" key="3">
    <source>
        <dbReference type="ARBA" id="ARBA00022538"/>
    </source>
</evidence>
<reference evidence="12 13" key="1">
    <citation type="submission" date="2021-06" db="EMBL/GenBank/DDBJ databases">
        <title>Caerostris darwini draft genome.</title>
        <authorList>
            <person name="Kono N."/>
            <person name="Arakawa K."/>
        </authorList>
    </citation>
    <scope>NUCLEOTIDE SEQUENCE [LARGE SCALE GENOMIC DNA]</scope>
</reference>
<evidence type="ECO:0000313" key="13">
    <source>
        <dbReference type="Proteomes" id="UP001054837"/>
    </source>
</evidence>
<dbReference type="EMBL" id="BPLQ01005380">
    <property type="protein sequence ID" value="GIY14545.1"/>
    <property type="molecule type" value="Genomic_DNA"/>
</dbReference>
<dbReference type="GO" id="GO:0005886">
    <property type="term" value="C:plasma membrane"/>
    <property type="evidence" value="ECO:0007669"/>
    <property type="project" value="TreeGrafter"/>
</dbReference>
<keyword evidence="4" id="KW-0812">Transmembrane</keyword>
<keyword evidence="8" id="KW-0406">Ion transport</keyword>
<dbReference type="PANTHER" id="PTHR10027">
    <property type="entry name" value="CALCIUM-ACTIVATED POTASSIUM CHANNEL ALPHA CHAIN"/>
    <property type="match status" value="1"/>
</dbReference>
<dbReference type="InterPro" id="IPR047871">
    <property type="entry name" value="K_chnl_Slo-like"/>
</dbReference>
<evidence type="ECO:0000256" key="4">
    <source>
        <dbReference type="ARBA" id="ARBA00022692"/>
    </source>
</evidence>
<feature type="domain" description="RCK N-terminal" evidence="11">
    <location>
        <begin position="13"/>
        <end position="89"/>
    </location>
</feature>
<keyword evidence="13" id="KW-1185">Reference proteome</keyword>
<keyword evidence="10 12" id="KW-0407">Ion channel</keyword>
<evidence type="ECO:0000313" key="12">
    <source>
        <dbReference type="EMBL" id="GIY14545.1"/>
    </source>
</evidence>
<evidence type="ECO:0000256" key="8">
    <source>
        <dbReference type="ARBA" id="ARBA00023065"/>
    </source>
</evidence>
<dbReference type="Pfam" id="PF22614">
    <property type="entry name" value="Slo-like_RCK"/>
    <property type="match status" value="1"/>
</dbReference>
<keyword evidence="7" id="KW-1133">Transmembrane helix</keyword>
<accession>A0AAV4QZ49</accession>
<evidence type="ECO:0000259" key="11">
    <source>
        <dbReference type="Pfam" id="PF22614"/>
    </source>
</evidence>
<evidence type="ECO:0000256" key="9">
    <source>
        <dbReference type="ARBA" id="ARBA00023136"/>
    </source>
</evidence>
<dbReference type="PANTHER" id="PTHR10027:SF10">
    <property type="entry name" value="SLOWPOKE 2, ISOFORM D"/>
    <property type="match status" value="1"/>
</dbReference>
<name>A0AAV4QZ49_9ARAC</name>
<gene>
    <name evidence="12" type="primary">Kcnt2</name>
    <name evidence="12" type="ORF">CDAR_402891</name>
</gene>
<keyword evidence="3" id="KW-0633">Potassium transport</keyword>
<evidence type="ECO:0000256" key="2">
    <source>
        <dbReference type="ARBA" id="ARBA00022448"/>
    </source>
</evidence>
<dbReference type="AlphaFoldDB" id="A0AAV4QZ49"/>